<dbReference type="HOGENOM" id="CLU_3094109_0_0_2"/>
<evidence type="ECO:0000313" key="2">
    <source>
        <dbReference type="Proteomes" id="UP000005095"/>
    </source>
</evidence>
<dbReference type="Proteomes" id="UP000005095">
    <property type="component" value="Chromosome"/>
</dbReference>
<proteinExistence type="predicted"/>
<dbReference type="EMBL" id="CM001555">
    <property type="protein sequence ID" value="EJG06653.1"/>
    <property type="molecule type" value="Genomic_DNA"/>
</dbReference>
<dbReference type="AlphaFoldDB" id="J1AP16"/>
<protein>
    <submittedName>
        <fullName evidence="1">Uncharacterized protein</fullName>
    </submittedName>
</protein>
<accession>J1AP16</accession>
<name>J1AP16_9EURY</name>
<dbReference type="STRING" id="28892.Metli_0689"/>
<organism evidence="1 2">
    <name type="scientific">Methanofollis liminatans DSM 4140</name>
    <dbReference type="NCBI Taxonomy" id="28892"/>
    <lineage>
        <taxon>Archaea</taxon>
        <taxon>Methanobacteriati</taxon>
        <taxon>Methanobacteriota</taxon>
        <taxon>Stenosarchaea group</taxon>
        <taxon>Methanomicrobia</taxon>
        <taxon>Methanomicrobiales</taxon>
        <taxon>Methanomicrobiaceae</taxon>
        <taxon>Methanofollis</taxon>
    </lineage>
</organism>
<reference evidence="1 2" key="1">
    <citation type="submission" date="2011-08" db="EMBL/GenBank/DDBJ databases">
        <title>The complete genome of Methanofollis liminatans DSM 4140.</title>
        <authorList>
            <consortium name="US DOE Joint Genome Institute (JGI-PGF)"/>
            <person name="Lucas S."/>
            <person name="Han J."/>
            <person name="Lapidus A."/>
            <person name="Bruce D."/>
            <person name="Goodwin L."/>
            <person name="Pitluck S."/>
            <person name="Peters L."/>
            <person name="Kyrpides N."/>
            <person name="Mavromatis K."/>
            <person name="Ivanova N."/>
            <person name="Mikhailova N."/>
            <person name="Lu M."/>
            <person name="Detter J.C."/>
            <person name="Tapia R."/>
            <person name="Han C."/>
            <person name="Land M."/>
            <person name="Hauser L."/>
            <person name="Markowitz V."/>
            <person name="Cheng J.-F."/>
            <person name="Hugenholtz P."/>
            <person name="Woyke T."/>
            <person name="Wu D."/>
            <person name="Spring S."/>
            <person name="Schuler E."/>
            <person name="Brambilla E."/>
            <person name="Klenk H.-P."/>
            <person name="Eisen J.A."/>
        </authorList>
    </citation>
    <scope>NUCLEOTIDE SEQUENCE [LARGE SCALE GENOMIC DNA]</scope>
    <source>
        <strain evidence="1 2">DSM 4140</strain>
    </source>
</reference>
<evidence type="ECO:0000313" key="1">
    <source>
        <dbReference type="EMBL" id="EJG06653.1"/>
    </source>
</evidence>
<gene>
    <name evidence="1" type="ORF">Metli_0689</name>
</gene>
<keyword evidence="2" id="KW-1185">Reference proteome</keyword>
<sequence>MKMNGCGRVPVYSRAAYEAICKESPLEGAAIAVMERRGMIIIREREAQKCE</sequence>